<dbReference type="PANTHER" id="PTHR24559">
    <property type="entry name" value="TRANSPOSON TY3-I GAG-POL POLYPROTEIN"/>
    <property type="match status" value="1"/>
</dbReference>
<evidence type="ECO:0000259" key="2">
    <source>
        <dbReference type="Pfam" id="PF00078"/>
    </source>
</evidence>
<protein>
    <recommendedName>
        <fullName evidence="2">Reverse transcriptase domain-containing protein</fullName>
    </recommendedName>
</protein>
<dbReference type="CDD" id="cd01647">
    <property type="entry name" value="RT_LTR"/>
    <property type="match status" value="1"/>
</dbReference>
<name>A0A2N9GKW8_FAGSY</name>
<dbReference type="PANTHER" id="PTHR24559:SF457">
    <property type="entry name" value="RNA-DIRECTED DNA POLYMERASE HOMOLOG"/>
    <property type="match status" value="1"/>
</dbReference>
<accession>A0A2N9GKW8</accession>
<dbReference type="InterPro" id="IPR043128">
    <property type="entry name" value="Rev_trsase/Diguanyl_cyclase"/>
</dbReference>
<dbReference type="Gene3D" id="3.10.10.10">
    <property type="entry name" value="HIV Type 1 Reverse Transcriptase, subunit A, domain 1"/>
    <property type="match status" value="2"/>
</dbReference>
<dbReference type="Gene3D" id="3.30.70.270">
    <property type="match status" value="1"/>
</dbReference>
<feature type="compositionally biased region" description="Low complexity" evidence="1">
    <location>
        <begin position="187"/>
        <end position="196"/>
    </location>
</feature>
<dbReference type="InterPro" id="IPR043502">
    <property type="entry name" value="DNA/RNA_pol_sf"/>
</dbReference>
<dbReference type="EMBL" id="OIVN01002044">
    <property type="protein sequence ID" value="SPD00079.1"/>
    <property type="molecule type" value="Genomic_DNA"/>
</dbReference>
<dbReference type="AlphaFoldDB" id="A0A2N9GKW8"/>
<evidence type="ECO:0000313" key="3">
    <source>
        <dbReference type="EMBL" id="SPD00079.1"/>
    </source>
</evidence>
<evidence type="ECO:0000256" key="1">
    <source>
        <dbReference type="SAM" id="MobiDB-lite"/>
    </source>
</evidence>
<dbReference type="SUPFAM" id="SSF56672">
    <property type="entry name" value="DNA/RNA polymerases"/>
    <property type="match status" value="1"/>
</dbReference>
<sequence>MIEIEEVDGWFDLADDQASWKRLFHTLKDQGHIAPLEAPPGPSMGDEEMDLDDLLDEEDTRGCYLEEDTNEWREVDFSKLLQFPCLIMPYGFETPEFKIFYESGDPESHLQKYCEKMALHDDLAKAFLNQYRFYTQSILEYLGLKEEEEPYIIPDLGVNDVIVKIEEKSDMSSLPALIEEEEEKQAKTSPTNTTTTAKEEEEKLSPPKDPNNDTTTTEEVRTDPMVEELSVNAITEEGDSIAPPIRHCQQGEEAKMWTSVPLLQRISSSNDSICFNTSNTPSYKTNGLLFRFLTFFPSVILSKITRKISNDPYVSEIDNKADCSLDNIYNSDEEVELPNDILEALERQDEGSKPNIEELEIINLAEEGEEPKEVKIGTRSTIEQKEALIALLREFHEIFAWSYQDMPGLDTDIVVHKIPLKPECKPVKQALRRMKPEVILKIKEEVEKQLKAGFLSIVTYSDWASPKDNFPLPHIDTLVDNTATNAVLDGFSGYNQIKMAEEDKSKTAFVTHWGTFVYDVMPFGLKNTRATYQRAMVTLFHDMIHHEIEVYVDDMIAKSRTTQDHLTDLRKLFQRLKKYQLRLNQNKCAFGVTSGKLLGFIISGRGIEIDPAKAQAIRNMPAPRTEKEI</sequence>
<feature type="region of interest" description="Disordered" evidence="1">
    <location>
        <begin position="179"/>
        <end position="219"/>
    </location>
</feature>
<dbReference type="InterPro" id="IPR000477">
    <property type="entry name" value="RT_dom"/>
</dbReference>
<reference evidence="3" key="1">
    <citation type="submission" date="2018-02" db="EMBL/GenBank/DDBJ databases">
        <authorList>
            <person name="Cohen D.B."/>
            <person name="Kent A.D."/>
        </authorList>
    </citation>
    <scope>NUCLEOTIDE SEQUENCE</scope>
</reference>
<organism evidence="3">
    <name type="scientific">Fagus sylvatica</name>
    <name type="common">Beechnut</name>
    <dbReference type="NCBI Taxonomy" id="28930"/>
    <lineage>
        <taxon>Eukaryota</taxon>
        <taxon>Viridiplantae</taxon>
        <taxon>Streptophyta</taxon>
        <taxon>Embryophyta</taxon>
        <taxon>Tracheophyta</taxon>
        <taxon>Spermatophyta</taxon>
        <taxon>Magnoliopsida</taxon>
        <taxon>eudicotyledons</taxon>
        <taxon>Gunneridae</taxon>
        <taxon>Pentapetalae</taxon>
        <taxon>rosids</taxon>
        <taxon>fabids</taxon>
        <taxon>Fagales</taxon>
        <taxon>Fagaceae</taxon>
        <taxon>Fagus</taxon>
    </lineage>
</organism>
<dbReference type="Pfam" id="PF00078">
    <property type="entry name" value="RVT_1"/>
    <property type="match status" value="1"/>
</dbReference>
<proteinExistence type="predicted"/>
<dbReference type="InterPro" id="IPR053134">
    <property type="entry name" value="RNA-dir_DNA_polymerase"/>
</dbReference>
<feature type="compositionally biased region" description="Basic and acidic residues" evidence="1">
    <location>
        <begin position="197"/>
        <end position="206"/>
    </location>
</feature>
<feature type="domain" description="Reverse transcriptase" evidence="2">
    <location>
        <begin position="484"/>
        <end position="602"/>
    </location>
</feature>
<gene>
    <name evidence="3" type="ORF">FSB_LOCUS27961</name>
</gene>